<dbReference type="Pfam" id="PF00704">
    <property type="entry name" value="Glyco_hydro_18"/>
    <property type="match status" value="1"/>
</dbReference>
<name>A0A9X2EMU5_9GAMM</name>
<dbReference type="InterPro" id="IPR017853">
    <property type="entry name" value="GH"/>
</dbReference>
<keyword evidence="1 3" id="KW-0378">Hydrolase</keyword>
<reference evidence="6" key="1">
    <citation type="journal article" date="2022" name="Arch. Microbiol.">
        <title>Microbulbifer okhotskensis sp. nov., isolated from a deep bottom sediment of the Okhotsk Sea.</title>
        <authorList>
            <person name="Romanenko L."/>
            <person name="Kurilenko V."/>
            <person name="Otstavnykh N."/>
            <person name="Velansky P."/>
            <person name="Isaeva M."/>
            <person name="Mikhailov V."/>
        </authorList>
    </citation>
    <scope>NUCLEOTIDE SEQUENCE</scope>
    <source>
        <strain evidence="6">OS29</strain>
    </source>
</reference>
<dbReference type="RefSeq" id="WP_252466050.1">
    <property type="nucleotide sequence ID" value="NZ_JALBWM010000029.1"/>
</dbReference>
<evidence type="ECO:0000313" key="7">
    <source>
        <dbReference type="Proteomes" id="UP001139028"/>
    </source>
</evidence>
<feature type="domain" description="GH18" evidence="5">
    <location>
        <begin position="210"/>
        <end position="465"/>
    </location>
</feature>
<evidence type="ECO:0000313" key="6">
    <source>
        <dbReference type="EMBL" id="MCO1334495.1"/>
    </source>
</evidence>
<keyword evidence="2 3" id="KW-0326">Glycosidase</keyword>
<keyword evidence="7" id="KW-1185">Reference proteome</keyword>
<accession>A0A9X2EMU5</accession>
<dbReference type="InterPro" id="IPR037015">
    <property type="entry name" value="APT_N_sf"/>
</dbReference>
<evidence type="ECO:0000259" key="5">
    <source>
        <dbReference type="PROSITE" id="PS51910"/>
    </source>
</evidence>
<evidence type="ECO:0000256" key="1">
    <source>
        <dbReference type="ARBA" id="ARBA00022801"/>
    </source>
</evidence>
<gene>
    <name evidence="6" type="ORF">MO867_09090</name>
</gene>
<dbReference type="InterPro" id="IPR001223">
    <property type="entry name" value="Glyco_hydro18_cat"/>
</dbReference>
<dbReference type="Proteomes" id="UP001139028">
    <property type="component" value="Unassembled WGS sequence"/>
</dbReference>
<organism evidence="6 7">
    <name type="scientific">Microbulbifer okhotskensis</name>
    <dbReference type="NCBI Taxonomy" id="2926617"/>
    <lineage>
        <taxon>Bacteria</taxon>
        <taxon>Pseudomonadati</taxon>
        <taxon>Pseudomonadota</taxon>
        <taxon>Gammaproteobacteria</taxon>
        <taxon>Cellvibrionales</taxon>
        <taxon>Microbulbiferaceae</taxon>
        <taxon>Microbulbifer</taxon>
    </lineage>
</organism>
<dbReference type="Gene3D" id="3.20.20.80">
    <property type="entry name" value="Glycosidases"/>
    <property type="match status" value="1"/>
</dbReference>
<sequence length="470" mass="50697">MVEIDNYIVDQWSMLLEIIFSYKYIINVDFHMKQQCLKTIQVACVYLVFQVGAYANIEVVNSDVCPSTASAVSYAEALNYPDDFCALLSSGDVVGLSSGASIEKVISSCQLSGSDGRQLTKMLCKSQPSTPHIVSGSSCASDTNPVTYIEAQIYSDELCSLLGNWEIANLAGNASMDGSGYGCGSRKNEVRTLGATLCKSDVLQQSESLPKVAYVEVNNNDIANAGCFTESDGSQLFDIAIIFAANINYDGQKAILHFNDQVSELLDNNLSAVQDLQAKGAQVVLSVLGNQQNAGWSCFADEQSADDFAQQLKEAVDQYGLDGIDIDDEYSQCSQTYSDSLVKVTSALREKMPNKIISKALWSDTDAFQAEWNGKKLGDQLTYGWEMSYWQGSSCTSRIQKYINLGVDKSKLGVGASTVLNSATAASALATCNESNALGGGTMIFNVTKDSVSYLSTVWPGTTEVPNCLQ</sequence>
<evidence type="ECO:0000256" key="2">
    <source>
        <dbReference type="ARBA" id="ARBA00023295"/>
    </source>
</evidence>
<dbReference type="SUPFAM" id="SSF56436">
    <property type="entry name" value="C-type lectin-like"/>
    <property type="match status" value="1"/>
</dbReference>
<evidence type="ECO:0000256" key="4">
    <source>
        <dbReference type="RuleBase" id="RU004453"/>
    </source>
</evidence>
<dbReference type="AlphaFoldDB" id="A0A9X2EMU5"/>
<dbReference type="SUPFAM" id="SSF51445">
    <property type="entry name" value="(Trans)glycosidases"/>
    <property type="match status" value="1"/>
</dbReference>
<protein>
    <submittedName>
        <fullName evidence="6">Glycosyl hydrolase family 18 protein</fullName>
    </submittedName>
</protein>
<dbReference type="Gene3D" id="3.10.40.10">
    <property type="entry name" value="Aerolysin/Pertussis toxin (APT), N-terminal domain"/>
    <property type="match status" value="2"/>
</dbReference>
<dbReference type="InterPro" id="IPR016187">
    <property type="entry name" value="CTDL_fold"/>
</dbReference>
<comment type="similarity">
    <text evidence="4">Belongs to the glycosyl hydrolase 18 family.</text>
</comment>
<proteinExistence type="inferred from homology"/>
<dbReference type="GO" id="GO:0005975">
    <property type="term" value="P:carbohydrate metabolic process"/>
    <property type="evidence" value="ECO:0007669"/>
    <property type="project" value="InterPro"/>
</dbReference>
<dbReference type="PROSITE" id="PS01095">
    <property type="entry name" value="GH18_1"/>
    <property type="match status" value="1"/>
</dbReference>
<dbReference type="EMBL" id="JALBWM010000029">
    <property type="protein sequence ID" value="MCO1334495.1"/>
    <property type="molecule type" value="Genomic_DNA"/>
</dbReference>
<evidence type="ECO:0000256" key="3">
    <source>
        <dbReference type="RuleBase" id="RU000489"/>
    </source>
</evidence>
<comment type="caution">
    <text evidence="6">The sequence shown here is derived from an EMBL/GenBank/DDBJ whole genome shotgun (WGS) entry which is preliminary data.</text>
</comment>
<dbReference type="PROSITE" id="PS51910">
    <property type="entry name" value="GH18_2"/>
    <property type="match status" value="1"/>
</dbReference>
<dbReference type="GO" id="GO:0004553">
    <property type="term" value="F:hydrolase activity, hydrolyzing O-glycosyl compounds"/>
    <property type="evidence" value="ECO:0007669"/>
    <property type="project" value="InterPro"/>
</dbReference>
<dbReference type="InterPro" id="IPR001579">
    <property type="entry name" value="Glyco_hydro_18_chit_AS"/>
</dbReference>